<feature type="region of interest" description="Disordered" evidence="1">
    <location>
        <begin position="40"/>
        <end position="72"/>
    </location>
</feature>
<evidence type="ECO:0000256" key="1">
    <source>
        <dbReference type="SAM" id="MobiDB-lite"/>
    </source>
</evidence>
<dbReference type="RefSeq" id="WP_133556764.1">
    <property type="nucleotide sequence ID" value="NZ_SNWM01000003.1"/>
</dbReference>
<proteinExistence type="predicted"/>
<keyword evidence="3" id="KW-1185">Reference proteome</keyword>
<comment type="caution">
    <text evidence="2">The sequence shown here is derived from an EMBL/GenBank/DDBJ whole genome shotgun (WGS) entry which is preliminary data.</text>
</comment>
<accession>A0A4R6IIT4</accession>
<dbReference type="EMBL" id="SNWM01000003">
    <property type="protein sequence ID" value="TDO21894.1"/>
    <property type="molecule type" value="Genomic_DNA"/>
</dbReference>
<evidence type="ECO:0000313" key="3">
    <source>
        <dbReference type="Proteomes" id="UP000295499"/>
    </source>
</evidence>
<organism evidence="2 3">
    <name type="scientific">Pedobacter duraquae</name>
    <dbReference type="NCBI Taxonomy" id="425511"/>
    <lineage>
        <taxon>Bacteria</taxon>
        <taxon>Pseudomonadati</taxon>
        <taxon>Bacteroidota</taxon>
        <taxon>Sphingobacteriia</taxon>
        <taxon>Sphingobacteriales</taxon>
        <taxon>Sphingobacteriaceae</taxon>
        <taxon>Pedobacter</taxon>
    </lineage>
</organism>
<protein>
    <submittedName>
        <fullName evidence="2">Uncharacterized protein</fullName>
    </submittedName>
</protein>
<sequence length="72" mass="7892">MKIKIIEAYDTVEVDQEFDIEGMYARDLIKSGHAVAIDADGNVIETKPEDSDENPETPAKGGKPNNKTKGDK</sequence>
<name>A0A4R6IIT4_9SPHI</name>
<dbReference type="Proteomes" id="UP000295499">
    <property type="component" value="Unassembled WGS sequence"/>
</dbReference>
<evidence type="ECO:0000313" key="2">
    <source>
        <dbReference type="EMBL" id="TDO21894.1"/>
    </source>
</evidence>
<reference evidence="2 3" key="1">
    <citation type="submission" date="2019-03" db="EMBL/GenBank/DDBJ databases">
        <title>Genomic Encyclopedia of Archaeal and Bacterial Type Strains, Phase II (KMG-II): from individual species to whole genera.</title>
        <authorList>
            <person name="Goeker M."/>
        </authorList>
    </citation>
    <scope>NUCLEOTIDE SEQUENCE [LARGE SCALE GENOMIC DNA]</scope>
    <source>
        <strain evidence="2 3">DSM 19034</strain>
    </source>
</reference>
<gene>
    <name evidence="2" type="ORF">CLV32_3002</name>
</gene>
<dbReference type="AlphaFoldDB" id="A0A4R6IIT4"/>